<keyword evidence="4" id="KW-1185">Reference proteome</keyword>
<sequence length="189" mass="21322">MLTLPIERDGQPNIITVYSEVATWPVSGNCYQFEDYGYYQPFIKLSPKCHKDAAFGYIVYDANKTVDITSNVTNEFGHPAAFGDIVVLNGSEYVYSKGVFSPSFNESSVKEITIDLPKAGNYCLWIQSLKNTTHKRKDYKVKILMYGVYSGLPMKFSAAFRITPLLLPVLSSVLLTFLFTNCFSYLIIL</sequence>
<protein>
    <submittedName>
        <fullName evidence="2">Uncharacterized protein</fullName>
    </submittedName>
</protein>
<reference evidence="2 4" key="1">
    <citation type="journal article" date="2011" name="Science">
        <title>Comparative functional genomics of the fission yeasts.</title>
        <authorList>
            <person name="Rhind N."/>
            <person name="Chen Z."/>
            <person name="Yassour M."/>
            <person name="Thompson D.A."/>
            <person name="Haas B.J."/>
            <person name="Habib N."/>
            <person name="Wapinski I."/>
            <person name="Roy S."/>
            <person name="Lin M.F."/>
            <person name="Heiman D.I."/>
            <person name="Young S.K."/>
            <person name="Furuya K."/>
            <person name="Guo Y."/>
            <person name="Pidoux A."/>
            <person name="Chen H.M."/>
            <person name="Robbertse B."/>
            <person name="Goldberg J.M."/>
            <person name="Aoki K."/>
            <person name="Bayne E.H."/>
            <person name="Berlin A.M."/>
            <person name="Desjardins C.A."/>
            <person name="Dobbs E."/>
            <person name="Dukaj L."/>
            <person name="Fan L."/>
            <person name="FitzGerald M.G."/>
            <person name="French C."/>
            <person name="Gujja S."/>
            <person name="Hansen K."/>
            <person name="Keifenheim D."/>
            <person name="Levin J.Z."/>
            <person name="Mosher R.A."/>
            <person name="Mueller C.A."/>
            <person name="Pfiffner J."/>
            <person name="Priest M."/>
            <person name="Russ C."/>
            <person name="Smialowska A."/>
            <person name="Swoboda P."/>
            <person name="Sykes S.M."/>
            <person name="Vaughn M."/>
            <person name="Vengrova S."/>
            <person name="Yoder R."/>
            <person name="Zeng Q."/>
            <person name="Allshire R."/>
            <person name="Baulcombe D."/>
            <person name="Birren B.W."/>
            <person name="Brown W."/>
            <person name="Ekwall K."/>
            <person name="Kellis M."/>
            <person name="Leatherwood J."/>
            <person name="Levin H."/>
            <person name="Margalit H."/>
            <person name="Martienssen R."/>
            <person name="Nieduszynski C.A."/>
            <person name="Spatafora J.W."/>
            <person name="Friedman N."/>
            <person name="Dalgaard J.Z."/>
            <person name="Baumann P."/>
            <person name="Niki H."/>
            <person name="Regev A."/>
            <person name="Nusbaum C."/>
        </authorList>
    </citation>
    <scope>NUCLEOTIDE SEQUENCE [LARGE SCALE GENOMIC DNA]</scope>
    <source>
        <strain evidence="4">yFS275 / FY16936</strain>
    </source>
</reference>
<accession>B6K6P5</accession>
<evidence type="ECO:0000313" key="3">
    <source>
        <dbReference type="JaponicusDB" id="SJAG_04382"/>
    </source>
</evidence>
<keyword evidence="1" id="KW-1133">Transmembrane helix</keyword>
<dbReference type="Pfam" id="PF20495">
    <property type="entry name" value="DUF6727"/>
    <property type="match status" value="1"/>
</dbReference>
<organism evidence="2 4">
    <name type="scientific">Schizosaccharomyces japonicus (strain yFS275 / FY16936)</name>
    <name type="common">Fission yeast</name>
    <dbReference type="NCBI Taxonomy" id="402676"/>
    <lineage>
        <taxon>Eukaryota</taxon>
        <taxon>Fungi</taxon>
        <taxon>Dikarya</taxon>
        <taxon>Ascomycota</taxon>
        <taxon>Taphrinomycotina</taxon>
        <taxon>Schizosaccharomycetes</taxon>
        <taxon>Schizosaccharomycetales</taxon>
        <taxon>Schizosaccharomycetaceae</taxon>
        <taxon>Schizosaccharomyces</taxon>
    </lineage>
</organism>
<dbReference type="JaponicusDB" id="SJAG_04382">
    <property type="gene designation" value="pll9"/>
</dbReference>
<dbReference type="HOGENOM" id="CLU_128361_0_0_1"/>
<evidence type="ECO:0000256" key="1">
    <source>
        <dbReference type="SAM" id="Phobius"/>
    </source>
</evidence>
<dbReference type="VEuPathDB" id="FungiDB:SJAG_04382"/>
<name>B6K6P5_SCHJY</name>
<feature type="transmembrane region" description="Helical" evidence="1">
    <location>
        <begin position="166"/>
        <end position="188"/>
    </location>
</feature>
<dbReference type="EMBL" id="KE651167">
    <property type="protein sequence ID" value="EEB09199.1"/>
    <property type="molecule type" value="Genomic_DNA"/>
</dbReference>
<dbReference type="InterPro" id="IPR046614">
    <property type="entry name" value="DUF6727"/>
</dbReference>
<dbReference type="AlphaFoldDB" id="B6K6P5"/>
<keyword evidence="1" id="KW-0472">Membrane</keyword>
<dbReference type="Proteomes" id="UP000001744">
    <property type="component" value="Unassembled WGS sequence"/>
</dbReference>
<dbReference type="RefSeq" id="XP_002175492.1">
    <property type="nucleotide sequence ID" value="XM_002175456.2"/>
</dbReference>
<evidence type="ECO:0000313" key="2">
    <source>
        <dbReference type="EMBL" id="EEB09199.1"/>
    </source>
</evidence>
<proteinExistence type="predicted"/>
<gene>
    <name evidence="3" type="primary">pll9</name>
    <name evidence="2" type="ORF">SJAG_04382</name>
</gene>
<keyword evidence="1" id="KW-0812">Transmembrane</keyword>
<evidence type="ECO:0000313" key="4">
    <source>
        <dbReference type="Proteomes" id="UP000001744"/>
    </source>
</evidence>
<dbReference type="GeneID" id="7050934"/>